<dbReference type="EMBL" id="FCOX02000144">
    <property type="protein sequence ID" value="SAL06893.1"/>
    <property type="molecule type" value="Genomic_DNA"/>
</dbReference>
<dbReference type="OrthoDB" id="9132218at2"/>
<organism evidence="1 2">
    <name type="scientific">Caballeronia calidae</name>
    <dbReference type="NCBI Taxonomy" id="1777139"/>
    <lineage>
        <taxon>Bacteria</taxon>
        <taxon>Pseudomonadati</taxon>
        <taxon>Pseudomonadota</taxon>
        <taxon>Betaproteobacteria</taxon>
        <taxon>Burkholderiales</taxon>
        <taxon>Burkholderiaceae</taxon>
        <taxon>Caballeronia</taxon>
    </lineage>
</organism>
<gene>
    <name evidence="1" type="ORF">AWB78_08304</name>
</gene>
<evidence type="ECO:0000313" key="1">
    <source>
        <dbReference type="EMBL" id="SAL06893.1"/>
    </source>
</evidence>
<comment type="caution">
    <text evidence="1">The sequence shown here is derived from an EMBL/GenBank/DDBJ whole genome shotgun (WGS) entry which is preliminary data.</text>
</comment>
<dbReference type="Proteomes" id="UP000071859">
    <property type="component" value="Unassembled WGS sequence"/>
</dbReference>
<name>A0A158EJD8_9BURK</name>
<evidence type="ECO:0000313" key="2">
    <source>
        <dbReference type="Proteomes" id="UP000071859"/>
    </source>
</evidence>
<keyword evidence="2" id="KW-1185">Reference proteome</keyword>
<dbReference type="AlphaFoldDB" id="A0A158EJD8"/>
<reference evidence="1" key="1">
    <citation type="submission" date="2016-01" db="EMBL/GenBank/DDBJ databases">
        <authorList>
            <person name="Peeters C."/>
        </authorList>
    </citation>
    <scope>NUCLEOTIDE SEQUENCE</scope>
    <source>
        <strain evidence="1">LMG 29321</strain>
    </source>
</reference>
<dbReference type="RefSeq" id="WP_062612726.1">
    <property type="nucleotide sequence ID" value="NZ_FCOX02000144.1"/>
</dbReference>
<sequence>MHDDPLYAEARALAGSIAAIRRATGKMNPTDLQEGSEEWERVCLDFVNDLRWALGLEKVASGGQINCNVARGD</sequence>
<accession>A0A158EJD8</accession>
<protein>
    <submittedName>
        <fullName evidence="1">Uncharacterized protein</fullName>
    </submittedName>
</protein>
<proteinExistence type="predicted"/>